<dbReference type="OrthoDB" id="10438501at2759"/>
<dbReference type="GeneID" id="59346510"/>
<dbReference type="Proteomes" id="UP000636479">
    <property type="component" value="Unassembled WGS sequence"/>
</dbReference>
<reference evidence="1" key="1">
    <citation type="submission" date="2020-05" db="EMBL/GenBank/DDBJ databases">
        <title>Mycena genomes resolve the evolution of fungal bioluminescence.</title>
        <authorList>
            <person name="Tsai I.J."/>
        </authorList>
    </citation>
    <scope>NUCLEOTIDE SEQUENCE</scope>
    <source>
        <strain evidence="1">171206Taipei</strain>
    </source>
</reference>
<proteinExistence type="predicted"/>
<sequence>MPGPIKVNPLHIFRGSRPETTRVVLAAISASSKPLSSREAFDAVQKIPEQQEDNTIRSLRHLKLVLNALKDEKAVRKELVPVPLDEMSPTERLRSYREKEPRAWRWRLPEKA</sequence>
<name>A0A8H6W4N0_9AGAR</name>
<dbReference type="RefSeq" id="XP_037219638.1">
    <property type="nucleotide sequence ID" value="XM_037363994.1"/>
</dbReference>
<gene>
    <name evidence="1" type="ORF">MIND_00729300</name>
</gene>
<protein>
    <submittedName>
        <fullName evidence="1">Uncharacterized protein</fullName>
    </submittedName>
</protein>
<dbReference type="EMBL" id="JACAZF010000006">
    <property type="protein sequence ID" value="KAF7301638.1"/>
    <property type="molecule type" value="Genomic_DNA"/>
</dbReference>
<dbReference type="AlphaFoldDB" id="A0A8H6W4N0"/>
<keyword evidence="2" id="KW-1185">Reference proteome</keyword>
<organism evidence="1 2">
    <name type="scientific">Mycena indigotica</name>
    <dbReference type="NCBI Taxonomy" id="2126181"/>
    <lineage>
        <taxon>Eukaryota</taxon>
        <taxon>Fungi</taxon>
        <taxon>Dikarya</taxon>
        <taxon>Basidiomycota</taxon>
        <taxon>Agaricomycotina</taxon>
        <taxon>Agaricomycetes</taxon>
        <taxon>Agaricomycetidae</taxon>
        <taxon>Agaricales</taxon>
        <taxon>Marasmiineae</taxon>
        <taxon>Mycenaceae</taxon>
        <taxon>Mycena</taxon>
    </lineage>
</organism>
<comment type="caution">
    <text evidence="1">The sequence shown here is derived from an EMBL/GenBank/DDBJ whole genome shotgun (WGS) entry which is preliminary data.</text>
</comment>
<accession>A0A8H6W4N0</accession>
<evidence type="ECO:0000313" key="1">
    <source>
        <dbReference type="EMBL" id="KAF7301638.1"/>
    </source>
</evidence>
<evidence type="ECO:0000313" key="2">
    <source>
        <dbReference type="Proteomes" id="UP000636479"/>
    </source>
</evidence>